<dbReference type="SUPFAM" id="SSF53659">
    <property type="entry name" value="Isocitrate/Isopropylmalate dehydrogenase-like"/>
    <property type="match status" value="1"/>
</dbReference>
<keyword evidence="2" id="KW-0560">Oxidoreductase</keyword>
<dbReference type="PANTHER" id="PTHR11835">
    <property type="entry name" value="DECARBOXYLATING DEHYDROGENASES-ISOCITRATE, ISOPROPYLMALATE, TARTRATE"/>
    <property type="match status" value="1"/>
</dbReference>
<evidence type="ECO:0000313" key="5">
    <source>
        <dbReference type="Proteomes" id="UP001228690"/>
    </source>
</evidence>
<protein>
    <submittedName>
        <fullName evidence="4">Isocitrate/isopropylmalate family dehydrogenase</fullName>
    </submittedName>
</protein>
<dbReference type="PANTHER" id="PTHR11835:SF34">
    <property type="entry name" value="ISOCITRATE DEHYDROGENASE [NAD] SUBUNIT ALPHA, MITOCHONDRIAL"/>
    <property type="match status" value="1"/>
</dbReference>
<dbReference type="RefSeq" id="WP_326927875.1">
    <property type="nucleotide sequence ID" value="NZ_CP123443.1"/>
</dbReference>
<organism evidence="4 5">
    <name type="scientific">Candidatus Haliotispira prima</name>
    <dbReference type="NCBI Taxonomy" id="3034016"/>
    <lineage>
        <taxon>Bacteria</taxon>
        <taxon>Pseudomonadati</taxon>
        <taxon>Spirochaetota</taxon>
        <taxon>Spirochaetia</taxon>
        <taxon>Spirochaetales</taxon>
        <taxon>Spirochaetaceae</taxon>
        <taxon>Candidatus Haliotispira</taxon>
    </lineage>
</organism>
<reference evidence="4 5" key="1">
    <citation type="submission" date="2023-04" db="EMBL/GenBank/DDBJ databases">
        <title>Spirochaete genome identified in red abalone sample constitutes a novel genus.</title>
        <authorList>
            <person name="Sharma S.P."/>
            <person name="Purcell C.M."/>
            <person name="Hyde J.R."/>
            <person name="Severin A.J."/>
        </authorList>
    </citation>
    <scope>NUCLEOTIDE SEQUENCE [LARGE SCALE GENOMIC DNA]</scope>
    <source>
        <strain evidence="4 5">SP-2023</strain>
    </source>
</reference>
<dbReference type="InterPro" id="IPR024084">
    <property type="entry name" value="IsoPropMal-DH-like_dom"/>
</dbReference>
<dbReference type="Proteomes" id="UP001228690">
    <property type="component" value="Chromosome"/>
</dbReference>
<comment type="similarity">
    <text evidence="1">Belongs to the isocitrate and isopropylmalate dehydrogenases family.</text>
</comment>
<dbReference type="Gene3D" id="3.40.718.10">
    <property type="entry name" value="Isopropylmalate Dehydrogenase"/>
    <property type="match status" value="1"/>
</dbReference>
<accession>A0ABY8MI41</accession>
<dbReference type="Pfam" id="PF00180">
    <property type="entry name" value="Iso_dh"/>
    <property type="match status" value="1"/>
</dbReference>
<evidence type="ECO:0000313" key="4">
    <source>
        <dbReference type="EMBL" id="WGK69689.1"/>
    </source>
</evidence>
<evidence type="ECO:0000256" key="2">
    <source>
        <dbReference type="ARBA" id="ARBA00023002"/>
    </source>
</evidence>
<sequence>MTGKLLNIEQAVASFRKLLEQQQQRSAQIKSGSRLPDFATLPCVRIALAGGDGIGPVITQYAQRVLEYLLKDEIAQGKAELTEITGLTLENRLAQNCSVPETTLRQIKSCHVLLKGPTTTPQAGQGIANLESANVTLRRELDLYANVRPVNVPDKGIDWCFFRENTEGAYVLGSQGVLLEGREAGSELAFDFAVTTRPGVERIARSAMNYAKNNGKKRVSIVTKANIIKTGDGNFLQICKEIAGREFPELEIDDWYIDIMAANLVNEDLRRKFQVFILPNLYGDILTDEAAEIQGGLGTAGSANIGDRYAMFEPVHGSAPRLIEEGRLAYVDPRSVLRACSMMLAHIGRGDKGNILDRAVTAASTLHPITGFENGAKTEDFIAELMKGITRAFGSAQAP</sequence>
<proteinExistence type="inferred from homology"/>
<evidence type="ECO:0000256" key="1">
    <source>
        <dbReference type="ARBA" id="ARBA00007769"/>
    </source>
</evidence>
<name>A0ABY8MI41_9SPIO</name>
<gene>
    <name evidence="4" type="ORF">P0082_02155</name>
</gene>
<dbReference type="SMART" id="SM01329">
    <property type="entry name" value="Iso_dh"/>
    <property type="match status" value="1"/>
</dbReference>
<keyword evidence="5" id="KW-1185">Reference proteome</keyword>
<dbReference type="EMBL" id="CP123443">
    <property type="protein sequence ID" value="WGK69689.1"/>
    <property type="molecule type" value="Genomic_DNA"/>
</dbReference>
<feature type="domain" description="Isopropylmalate dehydrogenase-like" evidence="3">
    <location>
        <begin position="45"/>
        <end position="385"/>
    </location>
</feature>
<evidence type="ECO:0000259" key="3">
    <source>
        <dbReference type="SMART" id="SM01329"/>
    </source>
</evidence>